<sequence>MRLRSSRTLEVQPRGLRGDCTTLTELNDDCLLLICERLSMGDQWSLLQLQDERLAALVLRIWRRKYAQHFDWAQEQQLRHLSAKEQCQLLQLLSARTRALLNLNGSSDGCRQWLKRKRKCTERLQRLSFVESGAWLLHRLPAVCPNLVQLQLGGGEGVTPEDLHLLFGQLPHLRVFELQPGWSCPRPWTGIKYGEALESLKLPACLVRATAMEIFRLPRLRRLAGFLCHKHTDDDKANAASATISSCLKALQDMSGGPAACQIVGLHLQCQLDASLLRLLAESGPGDTFRLRRFAWHSQLTVHYDVADGSIKWLPQQPRVAHALLPFLANQAQSLRELDFTRNVHATPTFLSLLREGGSVCREVSIWHDACPRMTATRTPHTDTDTDTDRDTRADEDADADADADGEQTNDLAFVALEVQHLSNEQRKRTPDGCHR</sequence>
<dbReference type="Gene3D" id="3.80.10.10">
    <property type="entry name" value="Ribonuclease Inhibitor"/>
    <property type="match status" value="1"/>
</dbReference>
<keyword evidence="3" id="KW-1185">Reference proteome</keyword>
<feature type="compositionally biased region" description="Basic and acidic residues" evidence="1">
    <location>
        <begin position="380"/>
        <end position="395"/>
    </location>
</feature>
<evidence type="ECO:0000313" key="2">
    <source>
        <dbReference type="EMBL" id="SPP85003.1"/>
    </source>
</evidence>
<gene>
    <name evidence="2" type="ORF">DGUA_6G014877</name>
</gene>
<feature type="compositionally biased region" description="Acidic residues" evidence="1">
    <location>
        <begin position="396"/>
        <end position="408"/>
    </location>
</feature>
<protein>
    <recommendedName>
        <fullName evidence="4">F-box domain-containing protein</fullName>
    </recommendedName>
</protein>
<dbReference type="Proteomes" id="UP000268350">
    <property type="component" value="Unassembled WGS sequence"/>
</dbReference>
<dbReference type="AlphaFoldDB" id="A0A3B0JVB3"/>
<dbReference type="SUPFAM" id="SSF52047">
    <property type="entry name" value="RNI-like"/>
    <property type="match status" value="1"/>
</dbReference>
<dbReference type="OMA" id="WHDACPR"/>
<evidence type="ECO:0000256" key="1">
    <source>
        <dbReference type="SAM" id="MobiDB-lite"/>
    </source>
</evidence>
<proteinExistence type="predicted"/>
<reference evidence="3" key="1">
    <citation type="submission" date="2018-01" db="EMBL/GenBank/DDBJ databases">
        <authorList>
            <person name="Alioto T."/>
            <person name="Alioto T."/>
        </authorList>
    </citation>
    <scope>NUCLEOTIDE SEQUENCE [LARGE SCALE GENOMIC DNA]</scope>
</reference>
<dbReference type="InterPro" id="IPR032675">
    <property type="entry name" value="LRR_dom_sf"/>
</dbReference>
<dbReference type="EMBL" id="OUUW01000009">
    <property type="protein sequence ID" value="SPP85003.1"/>
    <property type="molecule type" value="Genomic_DNA"/>
</dbReference>
<name>A0A3B0JVB3_DROGU</name>
<dbReference type="OrthoDB" id="7848929at2759"/>
<organism evidence="2 3">
    <name type="scientific">Drosophila guanche</name>
    <name type="common">Fruit fly</name>
    <dbReference type="NCBI Taxonomy" id="7266"/>
    <lineage>
        <taxon>Eukaryota</taxon>
        <taxon>Metazoa</taxon>
        <taxon>Ecdysozoa</taxon>
        <taxon>Arthropoda</taxon>
        <taxon>Hexapoda</taxon>
        <taxon>Insecta</taxon>
        <taxon>Pterygota</taxon>
        <taxon>Neoptera</taxon>
        <taxon>Endopterygota</taxon>
        <taxon>Diptera</taxon>
        <taxon>Brachycera</taxon>
        <taxon>Muscomorpha</taxon>
        <taxon>Ephydroidea</taxon>
        <taxon>Drosophilidae</taxon>
        <taxon>Drosophila</taxon>
        <taxon>Sophophora</taxon>
    </lineage>
</organism>
<evidence type="ECO:0008006" key="4">
    <source>
        <dbReference type="Google" id="ProtNLM"/>
    </source>
</evidence>
<dbReference type="STRING" id="7266.A0A3B0JVB3"/>
<feature type="region of interest" description="Disordered" evidence="1">
    <location>
        <begin position="375"/>
        <end position="411"/>
    </location>
</feature>
<accession>A0A3B0JVB3</accession>
<evidence type="ECO:0000313" key="3">
    <source>
        <dbReference type="Proteomes" id="UP000268350"/>
    </source>
</evidence>